<accession>A0A515DBZ4</accession>
<keyword evidence="2" id="KW-0479">Metal-binding</keyword>
<dbReference type="PANTHER" id="PTHR43498:SF1">
    <property type="entry name" value="COB--COM HETERODISULFIDE REDUCTASE IRON-SULFUR SUBUNIT A"/>
    <property type="match status" value="1"/>
</dbReference>
<reference evidence="6 7" key="1">
    <citation type="submission" date="2019-01" db="EMBL/GenBank/DDBJ databases">
        <title>Genomic insights into a novel species Rhodoferax sp.</title>
        <authorList>
            <person name="Jin L."/>
        </authorList>
    </citation>
    <scope>NUCLEOTIDE SEQUENCE [LARGE SCALE GENOMIC DNA]</scope>
    <source>
        <strain evidence="6 7">CHu59-6-5</strain>
    </source>
</reference>
<dbReference type="GO" id="GO:0016491">
    <property type="term" value="F:oxidoreductase activity"/>
    <property type="evidence" value="ECO:0007669"/>
    <property type="project" value="UniProtKB-KW"/>
</dbReference>
<dbReference type="SUPFAM" id="SSF51905">
    <property type="entry name" value="FAD/NAD(P)-binding domain"/>
    <property type="match status" value="1"/>
</dbReference>
<protein>
    <submittedName>
        <fullName evidence="6">FAD-dependent oxidoreductase</fullName>
    </submittedName>
</protein>
<evidence type="ECO:0000256" key="3">
    <source>
        <dbReference type="ARBA" id="ARBA00023002"/>
    </source>
</evidence>
<dbReference type="AlphaFoldDB" id="A0A515DBZ4"/>
<evidence type="ECO:0000256" key="5">
    <source>
        <dbReference type="ARBA" id="ARBA00023014"/>
    </source>
</evidence>
<keyword evidence="5" id="KW-0411">Iron-sulfur</keyword>
<evidence type="ECO:0000313" key="7">
    <source>
        <dbReference type="Proteomes" id="UP000316798"/>
    </source>
</evidence>
<keyword evidence="1" id="KW-0004">4Fe-4S</keyword>
<dbReference type="KEGG" id="rhf:EUB48_12000"/>
<evidence type="ECO:0000256" key="2">
    <source>
        <dbReference type="ARBA" id="ARBA00022723"/>
    </source>
</evidence>
<gene>
    <name evidence="6" type="ORF">EUB48_12000</name>
</gene>
<dbReference type="InterPro" id="IPR036188">
    <property type="entry name" value="FAD/NAD-bd_sf"/>
</dbReference>
<name>A0A515DBZ4_9BURK</name>
<dbReference type="PANTHER" id="PTHR43498">
    <property type="entry name" value="FERREDOXIN:COB-COM HETERODISULFIDE REDUCTASE SUBUNIT A"/>
    <property type="match status" value="1"/>
</dbReference>
<dbReference type="GO" id="GO:0046872">
    <property type="term" value="F:metal ion binding"/>
    <property type="evidence" value="ECO:0007669"/>
    <property type="project" value="UniProtKB-KW"/>
</dbReference>
<dbReference type="Pfam" id="PF12831">
    <property type="entry name" value="FAD_oxidored"/>
    <property type="match status" value="1"/>
</dbReference>
<evidence type="ECO:0000256" key="1">
    <source>
        <dbReference type="ARBA" id="ARBA00022485"/>
    </source>
</evidence>
<keyword evidence="3" id="KW-0560">Oxidoreductase</keyword>
<evidence type="ECO:0000313" key="6">
    <source>
        <dbReference type="EMBL" id="QDL37916.1"/>
    </source>
</evidence>
<dbReference type="RefSeq" id="WP_142819342.1">
    <property type="nucleotide sequence ID" value="NZ_CP035503.1"/>
</dbReference>
<organism evidence="6 7">
    <name type="scientific">Rhodoferax sediminis</name>
    <dbReference type="NCBI Taxonomy" id="2509614"/>
    <lineage>
        <taxon>Bacteria</taxon>
        <taxon>Pseudomonadati</taxon>
        <taxon>Pseudomonadota</taxon>
        <taxon>Betaproteobacteria</taxon>
        <taxon>Burkholderiales</taxon>
        <taxon>Comamonadaceae</taxon>
        <taxon>Rhodoferax</taxon>
    </lineage>
</organism>
<dbReference type="EMBL" id="CP035503">
    <property type="protein sequence ID" value="QDL37916.1"/>
    <property type="molecule type" value="Genomic_DNA"/>
</dbReference>
<proteinExistence type="predicted"/>
<sequence length="454" mass="47948">MSDTQSHPASLGEPSRQTPVLGDYDVVVLGGGPAGIAAAVAAARAGRSTLLIERYGFLGGMGTAAGVTNFCGLHANVHGDIRQVVHGVADDLLARIDRLGGLNAPHTVFGKTWAQAYDTAAYKIAADDLLLSAGVQLLFHALAVGVVMASPARVHALLIETKSGRRAVIGRCFIDASGDGDLAAWAGAPFEKGDGQGNLLYPSAMFRLNGIDPQRAGSDWSVIPRLMLQAEAAGRYTFPRKTPIVRPQKNPIEWRVNLTQLANAQGNAMDGTNAQELSDAEILGRQQIASVAGFLKEVSGFEASYIVDIAPQVGIRETRRVRGEYQLTESDVLGCASFDDSIGVNGWPLELHTKGDVEFRWPLIPESRGFNHLPYRMTVPLGLDNLWVAGRCASMTHEAQSAARVTGACFVMGQAAGSAADLALTADCAAAAVDAKALQARLESEGAWLGTHTV</sequence>
<evidence type="ECO:0000256" key="4">
    <source>
        <dbReference type="ARBA" id="ARBA00023004"/>
    </source>
</evidence>
<dbReference type="PRINTS" id="PR00411">
    <property type="entry name" value="PNDRDTASEI"/>
</dbReference>
<dbReference type="GO" id="GO:0051539">
    <property type="term" value="F:4 iron, 4 sulfur cluster binding"/>
    <property type="evidence" value="ECO:0007669"/>
    <property type="project" value="UniProtKB-KW"/>
</dbReference>
<keyword evidence="4" id="KW-0408">Iron</keyword>
<keyword evidence="7" id="KW-1185">Reference proteome</keyword>
<dbReference type="InterPro" id="IPR039650">
    <property type="entry name" value="HdrA-like"/>
</dbReference>
<dbReference type="OrthoDB" id="9777740at2"/>
<dbReference type="Gene3D" id="3.50.50.60">
    <property type="entry name" value="FAD/NAD(P)-binding domain"/>
    <property type="match status" value="1"/>
</dbReference>
<dbReference type="Proteomes" id="UP000316798">
    <property type="component" value="Chromosome"/>
</dbReference>